<dbReference type="GO" id="GO:0005829">
    <property type="term" value="C:cytosol"/>
    <property type="evidence" value="ECO:0007669"/>
    <property type="project" value="TreeGrafter"/>
</dbReference>
<dbReference type="EMBL" id="CP018632">
    <property type="protein sequence ID" value="ASJ74166.1"/>
    <property type="molecule type" value="Genomic_DNA"/>
</dbReference>
<evidence type="ECO:0000259" key="2">
    <source>
        <dbReference type="Pfam" id="PF00248"/>
    </source>
</evidence>
<dbReference type="GO" id="GO:0016491">
    <property type="term" value="F:oxidoreductase activity"/>
    <property type="evidence" value="ECO:0007669"/>
    <property type="project" value="UniProtKB-KW"/>
</dbReference>
<dbReference type="InterPro" id="IPR020471">
    <property type="entry name" value="AKR"/>
</dbReference>
<dbReference type="InterPro" id="IPR050523">
    <property type="entry name" value="AKR_Detox_Biosynth"/>
</dbReference>
<keyword evidence="4" id="KW-1185">Reference proteome</keyword>
<organism evidence="3 4">
    <name type="scientific">Granulosicoccus antarcticus IMCC3135</name>
    <dbReference type="NCBI Taxonomy" id="1192854"/>
    <lineage>
        <taxon>Bacteria</taxon>
        <taxon>Pseudomonadati</taxon>
        <taxon>Pseudomonadota</taxon>
        <taxon>Gammaproteobacteria</taxon>
        <taxon>Chromatiales</taxon>
        <taxon>Granulosicoccaceae</taxon>
        <taxon>Granulosicoccus</taxon>
    </lineage>
</organism>
<dbReference type="Pfam" id="PF00248">
    <property type="entry name" value="Aldo_ket_red"/>
    <property type="match status" value="1"/>
</dbReference>
<reference evidence="3 4" key="1">
    <citation type="submission" date="2016-12" db="EMBL/GenBank/DDBJ databases">
        <authorList>
            <person name="Song W.-J."/>
            <person name="Kurnit D.M."/>
        </authorList>
    </citation>
    <scope>NUCLEOTIDE SEQUENCE [LARGE SCALE GENOMIC DNA]</scope>
    <source>
        <strain evidence="3 4">IMCC3135</strain>
    </source>
</reference>
<dbReference type="InterPro" id="IPR036812">
    <property type="entry name" value="NAD(P)_OxRdtase_dom_sf"/>
</dbReference>
<dbReference type="KEGG" id="gai:IMCC3135_20445"/>
<dbReference type="PROSITE" id="PS00062">
    <property type="entry name" value="ALDOKETO_REDUCTASE_2"/>
    <property type="match status" value="1"/>
</dbReference>
<dbReference type="Proteomes" id="UP000250079">
    <property type="component" value="Chromosome"/>
</dbReference>
<proteinExistence type="predicted"/>
<accession>A0A2Z2NRM2</accession>
<dbReference type="PANTHER" id="PTHR43364">
    <property type="entry name" value="NADH-SPECIFIC METHYLGLYOXAL REDUCTASE-RELATED"/>
    <property type="match status" value="1"/>
</dbReference>
<keyword evidence="1 3" id="KW-0560">Oxidoreductase</keyword>
<evidence type="ECO:0000256" key="1">
    <source>
        <dbReference type="ARBA" id="ARBA00023002"/>
    </source>
</evidence>
<dbReference type="RefSeq" id="WP_088919236.1">
    <property type="nucleotide sequence ID" value="NZ_CP018632.1"/>
</dbReference>
<dbReference type="PANTHER" id="PTHR43364:SF4">
    <property type="entry name" value="NAD(P)-LINKED OXIDOREDUCTASE SUPERFAMILY PROTEIN"/>
    <property type="match status" value="1"/>
</dbReference>
<feature type="domain" description="NADP-dependent oxidoreductase" evidence="2">
    <location>
        <begin position="14"/>
        <end position="296"/>
    </location>
</feature>
<dbReference type="SUPFAM" id="SSF51430">
    <property type="entry name" value="NAD(P)-linked oxidoreductase"/>
    <property type="match status" value="1"/>
</dbReference>
<dbReference type="OrthoDB" id="9772407at2"/>
<dbReference type="EC" id="1.1.1.-" evidence="3"/>
<dbReference type="Gene3D" id="3.20.20.100">
    <property type="entry name" value="NADP-dependent oxidoreductase domain"/>
    <property type="match status" value="1"/>
</dbReference>
<dbReference type="InterPro" id="IPR018170">
    <property type="entry name" value="Aldo/ket_reductase_CS"/>
</dbReference>
<dbReference type="PRINTS" id="PR00069">
    <property type="entry name" value="ALDKETRDTASE"/>
</dbReference>
<evidence type="ECO:0000313" key="3">
    <source>
        <dbReference type="EMBL" id="ASJ74166.1"/>
    </source>
</evidence>
<dbReference type="InterPro" id="IPR023210">
    <property type="entry name" value="NADP_OxRdtase_dom"/>
</dbReference>
<gene>
    <name evidence="3" type="primary">yhdN_4</name>
    <name evidence="3" type="ORF">IMCC3135_20445</name>
</gene>
<sequence length="310" mass="33436">MKRLKTKNGTAVSRLGFGAMQFGGTADENNAREMFEACIGAGINLFDTAFSYTGGESERILGAFVAPVADDVLIATKAPNDRPASAANLRASHDESRKRLGVDTIDLYYLHRFDDATELEETFGTLAEMQSEGMIRHIGVSNFAAWQIMKAQAVCAKFGTQIDVCQPMYNLVKRQVEVEILPACIDQDIAVCPFSPLGGGLLTGKYVDGAAGRLKDDRTYAARYGQAWMHETARGLSALAESSSIPAIELAVAWVARHPAVTSTLISARNVSQLQPSLDALNLELSDDLFAKITKLSPTPAPATDRSEDT</sequence>
<dbReference type="AlphaFoldDB" id="A0A2Z2NRM2"/>
<name>A0A2Z2NRM2_9GAMM</name>
<evidence type="ECO:0000313" key="4">
    <source>
        <dbReference type="Proteomes" id="UP000250079"/>
    </source>
</evidence>
<protein>
    <submittedName>
        <fullName evidence="3">General stress protein 69</fullName>
        <ecNumber evidence="3">1.1.1.-</ecNumber>
    </submittedName>
</protein>